<keyword evidence="3" id="KW-1185">Reference proteome</keyword>
<proteinExistence type="predicted"/>
<dbReference type="Proteomes" id="UP000011115">
    <property type="component" value="Unassembled WGS sequence"/>
</dbReference>
<dbReference type="PaxDb" id="4113-PGSC0003DMT400091025"/>
<evidence type="ECO:0008006" key="4">
    <source>
        <dbReference type="Google" id="ProtNLM"/>
    </source>
</evidence>
<sequence>MIYTGLADAVTALSATIDAPIARIVVFERGQGATDEVAEDTSYEGLTEIEEAMVDASMQTSLADTPLAVPSGSTTVEVTPGTEAQYQSYAPGTEAQTDGVTV</sequence>
<dbReference type="HOGENOM" id="CLU_2282434_0_0_1"/>
<evidence type="ECO:0000313" key="2">
    <source>
        <dbReference type="EnsemblPlants" id="PGSC0003DMT400091025"/>
    </source>
</evidence>
<reference evidence="2" key="2">
    <citation type="submission" date="2015-06" db="UniProtKB">
        <authorList>
            <consortium name="EnsemblPlants"/>
        </authorList>
    </citation>
    <scope>IDENTIFICATION</scope>
    <source>
        <strain evidence="2">DM1-3 516 R44</strain>
    </source>
</reference>
<evidence type="ECO:0000313" key="3">
    <source>
        <dbReference type="Proteomes" id="UP000011115"/>
    </source>
</evidence>
<name>M1DLR0_SOLTU</name>
<dbReference type="InParanoid" id="M1DLR0"/>
<protein>
    <recommendedName>
        <fullName evidence="4">Polyprotein protein</fullName>
    </recommendedName>
</protein>
<reference evidence="3" key="1">
    <citation type="journal article" date="2011" name="Nature">
        <title>Genome sequence and analysis of the tuber crop potato.</title>
        <authorList>
            <consortium name="The Potato Genome Sequencing Consortium"/>
        </authorList>
    </citation>
    <scope>NUCLEOTIDE SEQUENCE [LARGE SCALE GENOMIC DNA]</scope>
    <source>
        <strain evidence="3">cv. DM1-3 516 R44</strain>
    </source>
</reference>
<organism evidence="2 3">
    <name type="scientific">Solanum tuberosum</name>
    <name type="common">Potato</name>
    <dbReference type="NCBI Taxonomy" id="4113"/>
    <lineage>
        <taxon>Eukaryota</taxon>
        <taxon>Viridiplantae</taxon>
        <taxon>Streptophyta</taxon>
        <taxon>Embryophyta</taxon>
        <taxon>Tracheophyta</taxon>
        <taxon>Spermatophyta</taxon>
        <taxon>Magnoliopsida</taxon>
        <taxon>eudicotyledons</taxon>
        <taxon>Gunneridae</taxon>
        <taxon>Pentapetalae</taxon>
        <taxon>asterids</taxon>
        <taxon>lamiids</taxon>
        <taxon>Solanales</taxon>
        <taxon>Solanaceae</taxon>
        <taxon>Solanoideae</taxon>
        <taxon>Solaneae</taxon>
        <taxon>Solanum</taxon>
    </lineage>
</organism>
<evidence type="ECO:0000256" key="1">
    <source>
        <dbReference type="SAM" id="MobiDB-lite"/>
    </source>
</evidence>
<accession>M1DLR0</accession>
<dbReference type="AlphaFoldDB" id="M1DLR0"/>
<dbReference type="Gramene" id="PGSC0003DMT400091025">
    <property type="protein sequence ID" value="PGSC0003DMT400091025"/>
    <property type="gene ID" value="PGSC0003DMG400040596"/>
</dbReference>
<feature type="region of interest" description="Disordered" evidence="1">
    <location>
        <begin position="83"/>
        <end position="102"/>
    </location>
</feature>
<dbReference type="EnsemblPlants" id="PGSC0003DMT400091025">
    <property type="protein sequence ID" value="PGSC0003DMT400091025"/>
    <property type="gene ID" value="PGSC0003DMG400040596"/>
</dbReference>